<keyword evidence="3" id="KW-1185">Reference proteome</keyword>
<proteinExistence type="predicted"/>
<evidence type="ECO:0000313" key="3">
    <source>
        <dbReference type="Proteomes" id="UP000481153"/>
    </source>
</evidence>
<evidence type="ECO:0000256" key="1">
    <source>
        <dbReference type="SAM" id="MobiDB-lite"/>
    </source>
</evidence>
<sequence>MNTAAAGGGTVPLSPSFFVADPAGSVDALNSSRKRKTSDAEEFSLAFLQSPPLSAENSTNGTAGNNGNGTLTARAEGGGLRIKIRRTTPKGGTPLAAAAAATLPPNNFSTVNLNTQPTMLTQQFPQMMPPLANNFMMNPMGMPMPPLPFPNPMITQMSFPPGLGMPPPPQTLALAPQNSLLVNDSTELGPPPTAPPRMAVEHSLMGGGIELQPVRSVDTRNFDWNRRTSTLETTEEEDESSGRPRSESLPNLSSGLLDGLTLNSESSFFKEV</sequence>
<evidence type="ECO:0000313" key="2">
    <source>
        <dbReference type="EMBL" id="KAF0745021.1"/>
    </source>
</evidence>
<feature type="compositionally biased region" description="Low complexity" evidence="1">
    <location>
        <begin position="59"/>
        <end position="73"/>
    </location>
</feature>
<comment type="caution">
    <text evidence="2">The sequence shown here is derived from an EMBL/GenBank/DDBJ whole genome shotgun (WGS) entry which is preliminary data.</text>
</comment>
<protein>
    <submittedName>
        <fullName evidence="2">Uncharacterized protein</fullName>
    </submittedName>
</protein>
<name>A0A6G0XWC9_9STRA</name>
<dbReference type="EMBL" id="VJMJ01000003">
    <property type="protein sequence ID" value="KAF0745021.1"/>
    <property type="molecule type" value="Genomic_DNA"/>
</dbReference>
<reference evidence="2 3" key="1">
    <citation type="submission" date="2019-07" db="EMBL/GenBank/DDBJ databases">
        <title>Genomics analysis of Aphanomyces spp. identifies a new class of oomycete effector associated with host adaptation.</title>
        <authorList>
            <person name="Gaulin E."/>
        </authorList>
    </citation>
    <scope>NUCLEOTIDE SEQUENCE [LARGE SCALE GENOMIC DNA]</scope>
    <source>
        <strain evidence="2 3">ATCC 201684</strain>
    </source>
</reference>
<accession>A0A6G0XWC9</accession>
<dbReference type="AlphaFoldDB" id="A0A6G0XWC9"/>
<dbReference type="Proteomes" id="UP000481153">
    <property type="component" value="Unassembled WGS sequence"/>
</dbReference>
<organism evidence="2 3">
    <name type="scientific">Aphanomyces euteiches</name>
    <dbReference type="NCBI Taxonomy" id="100861"/>
    <lineage>
        <taxon>Eukaryota</taxon>
        <taxon>Sar</taxon>
        <taxon>Stramenopiles</taxon>
        <taxon>Oomycota</taxon>
        <taxon>Saprolegniomycetes</taxon>
        <taxon>Saprolegniales</taxon>
        <taxon>Verrucalvaceae</taxon>
        <taxon>Aphanomyces</taxon>
    </lineage>
</organism>
<feature type="region of interest" description="Disordered" evidence="1">
    <location>
        <begin position="225"/>
        <end position="272"/>
    </location>
</feature>
<dbReference type="VEuPathDB" id="FungiDB:AeMF1_005517"/>
<feature type="compositionally biased region" description="Polar residues" evidence="1">
    <location>
        <begin position="261"/>
        <end position="272"/>
    </location>
</feature>
<feature type="region of interest" description="Disordered" evidence="1">
    <location>
        <begin position="49"/>
        <end position="74"/>
    </location>
</feature>
<gene>
    <name evidence="2" type="ORF">Ae201684_000601</name>
</gene>